<gene>
    <name evidence="2" type="ORF">FGKAn22_23910</name>
</gene>
<evidence type="ECO:0000313" key="3">
    <source>
        <dbReference type="Proteomes" id="UP001319121"/>
    </source>
</evidence>
<protein>
    <recommendedName>
        <fullName evidence="4">DUF2141 domain-containing protein</fullName>
    </recommendedName>
</protein>
<evidence type="ECO:0000256" key="1">
    <source>
        <dbReference type="SAM" id="SignalP"/>
    </source>
</evidence>
<reference evidence="2 3" key="1">
    <citation type="submission" date="2019-03" db="EMBL/GenBank/DDBJ databases">
        <title>Complete genome sequence of Ferrigenium kumadai strain An22, a microaerophilic iron-oxidizing bacterium isolated from a paddy field soil.</title>
        <authorList>
            <person name="Watanabe T."/>
            <person name="Asakawa S."/>
        </authorList>
    </citation>
    <scope>NUCLEOTIDE SEQUENCE [LARGE SCALE GENOMIC DNA]</scope>
    <source>
        <strain evidence="2 3">An22</strain>
    </source>
</reference>
<sequence>MKRLAILAMLLIATYTQAGELKLELYGQGLAGSQIRVAVYSANAPEQFPRGEKFYRGTASEASSDRLIVLLPDLPSGRYAVAVYADNNRNGRLDRNFLGVPTEIYGFSNNARGRFGPPGFAEAAFELGDGTVAQSIHLK</sequence>
<dbReference type="Pfam" id="PF09912">
    <property type="entry name" value="DUF2141"/>
    <property type="match status" value="1"/>
</dbReference>
<accession>A0AAN1W0P9</accession>
<feature type="chain" id="PRO_5042872204" description="DUF2141 domain-containing protein" evidence="1">
    <location>
        <begin position="19"/>
        <end position="139"/>
    </location>
</feature>
<dbReference type="Proteomes" id="UP001319121">
    <property type="component" value="Chromosome"/>
</dbReference>
<feature type="signal peptide" evidence="1">
    <location>
        <begin position="1"/>
        <end position="18"/>
    </location>
</feature>
<keyword evidence="1" id="KW-0732">Signal</keyword>
<dbReference type="AlphaFoldDB" id="A0AAN1W0P9"/>
<proteinExistence type="predicted"/>
<dbReference type="EMBL" id="AP019536">
    <property type="protein sequence ID" value="BBJ00699.1"/>
    <property type="molecule type" value="Genomic_DNA"/>
</dbReference>
<dbReference type="RefSeq" id="WP_212785922.1">
    <property type="nucleotide sequence ID" value="NZ_AP019536.1"/>
</dbReference>
<keyword evidence="3" id="KW-1185">Reference proteome</keyword>
<name>A0AAN1W0P9_9PROT</name>
<evidence type="ECO:0008006" key="4">
    <source>
        <dbReference type="Google" id="ProtNLM"/>
    </source>
</evidence>
<dbReference type="InterPro" id="IPR018673">
    <property type="entry name" value="DUF2141"/>
</dbReference>
<evidence type="ECO:0000313" key="2">
    <source>
        <dbReference type="EMBL" id="BBJ00699.1"/>
    </source>
</evidence>
<dbReference type="KEGG" id="fku:FGKAn22_23910"/>
<organism evidence="2 3">
    <name type="scientific">Ferrigenium kumadai</name>
    <dbReference type="NCBI Taxonomy" id="1682490"/>
    <lineage>
        <taxon>Bacteria</taxon>
        <taxon>Pseudomonadati</taxon>
        <taxon>Pseudomonadota</taxon>
        <taxon>Betaproteobacteria</taxon>
        <taxon>Nitrosomonadales</taxon>
        <taxon>Gallionellaceae</taxon>
        <taxon>Ferrigenium</taxon>
    </lineage>
</organism>